<dbReference type="InterPro" id="IPR021774">
    <property type="entry name" value="CUPID"/>
</dbReference>
<evidence type="ECO:0000313" key="7">
    <source>
        <dbReference type="Proteomes" id="UP000190648"/>
    </source>
</evidence>
<gene>
    <name evidence="6" type="ORF">AV530_019074</name>
</gene>
<dbReference type="EMBL" id="LSYS01001493">
    <property type="protein sequence ID" value="OPJ88964.1"/>
    <property type="molecule type" value="Genomic_DNA"/>
</dbReference>
<comment type="caution">
    <text evidence="6">The sequence shown here is derived from an EMBL/GenBank/DDBJ whole genome shotgun (WGS) entry which is preliminary data.</text>
</comment>
<dbReference type="GO" id="GO:0031398">
    <property type="term" value="P:positive regulation of protein ubiquitination"/>
    <property type="evidence" value="ECO:0007669"/>
    <property type="project" value="TreeGrafter"/>
</dbReference>
<protein>
    <recommendedName>
        <fullName evidence="5">Cytohesin Ubiquitin Protein Inducing domain-containing protein</fullName>
    </recommendedName>
</protein>
<reference evidence="6 7" key="1">
    <citation type="submission" date="2016-02" db="EMBL/GenBank/DDBJ databases">
        <title>Band-tailed pigeon sequencing and assembly.</title>
        <authorList>
            <person name="Soares A.E."/>
            <person name="Novak B.J."/>
            <person name="Rice E.S."/>
            <person name="O'Connell B."/>
            <person name="Chang D."/>
            <person name="Weber S."/>
            <person name="Shapiro B."/>
        </authorList>
    </citation>
    <scope>NUCLEOTIDE SEQUENCE [LARGE SCALE GENOMIC DNA]</scope>
    <source>
        <strain evidence="6">BTP2013</strain>
        <tissue evidence="6">Blood</tissue>
    </source>
</reference>
<keyword evidence="7" id="KW-1185">Reference proteome</keyword>
<proteinExistence type="predicted"/>
<feature type="domain" description="Cytohesin Ubiquitin Protein Inducing" evidence="5">
    <location>
        <begin position="26"/>
        <end position="119"/>
    </location>
</feature>
<accession>A0A1V4KX00</accession>
<dbReference type="AlphaFoldDB" id="A0A1V4KX00"/>
<keyword evidence="2" id="KW-0963">Cytoplasm</keyword>
<name>A0A1V4KX00_PATFA</name>
<dbReference type="PANTHER" id="PTHR16093">
    <property type="entry name" value="COILED-COIL DOMAIN-CONTAINING PROTEIN 120 FAMILY MEMBER"/>
    <property type="match status" value="1"/>
</dbReference>
<evidence type="ECO:0000256" key="2">
    <source>
        <dbReference type="ARBA" id="ARBA00022490"/>
    </source>
</evidence>
<evidence type="ECO:0000256" key="1">
    <source>
        <dbReference type="ARBA" id="ARBA00004496"/>
    </source>
</evidence>
<comment type="subcellular location">
    <subcellularLocation>
        <location evidence="1">Cytoplasm</location>
    </subcellularLocation>
</comment>
<evidence type="ECO:0000256" key="3">
    <source>
        <dbReference type="ARBA" id="ARBA00023054"/>
    </source>
</evidence>
<dbReference type="GO" id="GO:0005737">
    <property type="term" value="C:cytoplasm"/>
    <property type="evidence" value="ECO:0007669"/>
    <property type="project" value="UniProtKB-SubCell"/>
</dbReference>
<dbReference type="PANTHER" id="PTHR16093:SF4">
    <property type="entry name" value="INNATE IMMUNITY ACTIVATOR PROTEIN"/>
    <property type="match status" value="1"/>
</dbReference>
<evidence type="ECO:0000259" key="5">
    <source>
        <dbReference type="Pfam" id="PF11819"/>
    </source>
</evidence>
<keyword evidence="3" id="KW-0175">Coiled coil</keyword>
<dbReference type="Pfam" id="PF11819">
    <property type="entry name" value="CUPID"/>
    <property type="match status" value="1"/>
</dbReference>
<dbReference type="GO" id="GO:0034334">
    <property type="term" value="P:adherens junction maintenance"/>
    <property type="evidence" value="ECO:0007669"/>
    <property type="project" value="TreeGrafter"/>
</dbReference>
<dbReference type="OrthoDB" id="10063592at2759"/>
<dbReference type="STRING" id="372326.A0A1V4KX00"/>
<organism evidence="6 7">
    <name type="scientific">Patagioenas fasciata monilis</name>
    <dbReference type="NCBI Taxonomy" id="372326"/>
    <lineage>
        <taxon>Eukaryota</taxon>
        <taxon>Metazoa</taxon>
        <taxon>Chordata</taxon>
        <taxon>Craniata</taxon>
        <taxon>Vertebrata</taxon>
        <taxon>Euteleostomi</taxon>
        <taxon>Archelosauria</taxon>
        <taxon>Archosauria</taxon>
        <taxon>Dinosauria</taxon>
        <taxon>Saurischia</taxon>
        <taxon>Theropoda</taxon>
        <taxon>Coelurosauria</taxon>
        <taxon>Aves</taxon>
        <taxon>Neognathae</taxon>
        <taxon>Neoaves</taxon>
        <taxon>Columbimorphae</taxon>
        <taxon>Columbiformes</taxon>
        <taxon>Columbidae</taxon>
        <taxon>Patagioenas</taxon>
    </lineage>
</organism>
<evidence type="ECO:0000256" key="4">
    <source>
        <dbReference type="SAM" id="MobiDB-lite"/>
    </source>
</evidence>
<sequence length="144" mass="15726">MGAPWGVAWGHGISTLSPVGSRPGMGEASDTDSGIMLHSGPDSPVSPLKERAQAGRRQQQALEMRLESCVQELRRLCLREAELTGTLPREYPLKEGEKPPKVRRRIGAAFKLDETLVLRGAHRIPAGPRARWQGTELGTEVTHS</sequence>
<dbReference type="InterPro" id="IPR043447">
    <property type="entry name" value="CCDC120/INAVA"/>
</dbReference>
<evidence type="ECO:0000313" key="6">
    <source>
        <dbReference type="EMBL" id="OPJ88964.1"/>
    </source>
</evidence>
<dbReference type="Proteomes" id="UP000190648">
    <property type="component" value="Unassembled WGS sequence"/>
</dbReference>
<feature type="region of interest" description="Disordered" evidence="4">
    <location>
        <begin position="1"/>
        <end position="59"/>
    </location>
</feature>